<dbReference type="EMBL" id="CADEPI010000090">
    <property type="protein sequence ID" value="CAB3373806.1"/>
    <property type="molecule type" value="Genomic_DNA"/>
</dbReference>
<evidence type="ECO:0000256" key="13">
    <source>
        <dbReference type="ARBA" id="ARBA00023136"/>
    </source>
</evidence>
<evidence type="ECO:0000256" key="14">
    <source>
        <dbReference type="ARBA" id="ARBA00023157"/>
    </source>
</evidence>
<comment type="caution">
    <text evidence="21">The sequence shown here is derived from an EMBL/GenBank/DDBJ whole genome shotgun (WGS) entry which is preliminary data.</text>
</comment>
<evidence type="ECO:0000256" key="15">
    <source>
        <dbReference type="ARBA" id="ARBA00023211"/>
    </source>
</evidence>
<dbReference type="FunFam" id="3.10.180.20:FF:000001">
    <property type="entry name" value="alpha-1,3-mannosyl-glycoprotein 2-beta-N-acetylglucosaminyltransferase"/>
    <property type="match status" value="1"/>
</dbReference>
<comment type="function">
    <text evidence="16 20">Initiates complex N-linked carbohydrate formation. Essential for the conversion of high-mannose to hybrid and complex N-glycans.</text>
</comment>
<evidence type="ECO:0000256" key="20">
    <source>
        <dbReference type="RuleBase" id="RU368119"/>
    </source>
</evidence>
<dbReference type="InterPro" id="IPR029044">
    <property type="entry name" value="Nucleotide-diphossugar_trans"/>
</dbReference>
<sequence>MTPPSAAQFIQIRANTEHVRRPRNIYSFSKCNDVIAMRINRLYFLIFVSLIVWAIFTYFLFLHKPANYHASEVTNIEEQLHKLETDVKQQYKENEKVYSYLLNIIQNKKNEVAKAEKTEIVGNPEENVILDQGNGQKKDVIPPPSFSHSNFQGPVILVIVFAYNRPSVSRCLNQLIKYRPSKEQFPIVVTQDGDHEETAQVIASYGNNVTHIRQPDKSDIQVPPKEKKFKGYFKIARHYGWALNETFFGMNFDAAIIVEDDLDVSPDFYEYFLGLYPILQQDHSLFCVSAWNDNGKTKLIDSSAADLLYRTDFFPGLGWMLLKRHWVDLSTKWPPSYWDDWIRRPEQRKERSCIRPEISRTRTFGKHGVSNGLFFEKHLKYIKLNERFVPFTKMDLTYLMKDNYDIKFVQHVYNSTVVTINDLKNGLIPHNQPVRIQYNTKDNYKLTAKAFGLMDDFKSGVPRTGYRGIISFFHNGRRVYLAPKDGWKQYDPTWS</sequence>
<keyword evidence="13 20" id="KW-0472">Membrane</keyword>
<dbReference type="Gene3D" id="3.10.180.20">
    <property type="entry name" value="N-Acetylglucosaminyltransferase I, Domain 2"/>
    <property type="match status" value="1"/>
</dbReference>
<evidence type="ECO:0000256" key="4">
    <source>
        <dbReference type="ARBA" id="ARBA00006492"/>
    </source>
</evidence>
<evidence type="ECO:0000256" key="3">
    <source>
        <dbReference type="ARBA" id="ARBA00004922"/>
    </source>
</evidence>
<dbReference type="AlphaFoldDB" id="A0A8S1CT86"/>
<keyword evidence="12 20" id="KW-0333">Golgi apparatus</keyword>
<evidence type="ECO:0000256" key="18">
    <source>
        <dbReference type="ARBA" id="ARBA00041712"/>
    </source>
</evidence>
<dbReference type="PANTHER" id="PTHR10468">
    <property type="entry name" value="PROTEIN O-LINKED-MANNOSE BETA-1,2-N-ACETYLGLUCOSAMINYLTRANSFERASE 1/ALPHA-1,3-MANNOSYL-GLYCOPROTEIN 2-BETA-N-ACETYLGLUCOSAMINYLTRANSFERASE"/>
    <property type="match status" value="1"/>
</dbReference>
<dbReference type="SUPFAM" id="SSF53448">
    <property type="entry name" value="Nucleotide-diphospho-sugar transferases"/>
    <property type="match status" value="1"/>
</dbReference>
<evidence type="ECO:0000256" key="17">
    <source>
        <dbReference type="ARBA" id="ARBA00038949"/>
    </source>
</evidence>
<dbReference type="GO" id="GO:0000139">
    <property type="term" value="C:Golgi membrane"/>
    <property type="evidence" value="ECO:0007669"/>
    <property type="project" value="UniProtKB-SubCell"/>
</dbReference>
<dbReference type="PANTHER" id="PTHR10468:SF0">
    <property type="entry name" value="ALPHA-1,3-MANNOSYL-GLYCOPROTEIN 2-BETA-N-ACETYLGLUCOSAMINYLTRANSFERASE"/>
    <property type="match status" value="1"/>
</dbReference>
<dbReference type="GO" id="GO:0048471">
    <property type="term" value="C:perinuclear region of cytoplasm"/>
    <property type="evidence" value="ECO:0007669"/>
    <property type="project" value="UniProtKB-SubCell"/>
</dbReference>
<evidence type="ECO:0000256" key="5">
    <source>
        <dbReference type="ARBA" id="ARBA00022490"/>
    </source>
</evidence>
<evidence type="ECO:0000256" key="8">
    <source>
        <dbReference type="ARBA" id="ARBA00022692"/>
    </source>
</evidence>
<keyword evidence="6 20" id="KW-0328">Glycosyltransferase</keyword>
<evidence type="ECO:0000256" key="11">
    <source>
        <dbReference type="ARBA" id="ARBA00022989"/>
    </source>
</evidence>
<keyword evidence="15 20" id="KW-0464">Manganese</keyword>
<dbReference type="FunFam" id="3.90.550.10:FF:000055">
    <property type="entry name" value="Alpha-1,3-mannosyl-glycoprotein 2-beta-N-acetylglucosaminyltransferase"/>
    <property type="match status" value="1"/>
</dbReference>
<evidence type="ECO:0000313" key="22">
    <source>
        <dbReference type="Proteomes" id="UP000494165"/>
    </source>
</evidence>
<evidence type="ECO:0000256" key="1">
    <source>
        <dbReference type="ARBA" id="ARBA00004323"/>
    </source>
</evidence>
<keyword evidence="10 20" id="KW-0735">Signal-anchor</keyword>
<keyword evidence="5" id="KW-0963">Cytoplasm</keyword>
<protein>
    <recommendedName>
        <fullName evidence="17 20">Alpha-1,3-mannosyl-glycoprotein 2-beta-N-acetylglucosaminyltransferase</fullName>
        <shortName evidence="20">GNT-I</shortName>
        <shortName evidence="20">GlcNAc-T I</shortName>
        <ecNumber evidence="17 20">2.4.1.101</ecNumber>
    </recommendedName>
    <alternativeName>
        <fullName evidence="18 20">N-glycosyl-oligosaccharide-glycoprotein N-acetylglucosaminyltransferase I</fullName>
    </alternativeName>
</protein>
<evidence type="ECO:0000256" key="10">
    <source>
        <dbReference type="ARBA" id="ARBA00022968"/>
    </source>
</evidence>
<dbReference type="EC" id="2.4.1.101" evidence="17 20"/>
<gene>
    <name evidence="21" type="ORF">CLODIP_2_CD11667</name>
</gene>
<dbReference type="Pfam" id="PF03071">
    <property type="entry name" value="GNT-I"/>
    <property type="match status" value="1"/>
</dbReference>
<evidence type="ECO:0000256" key="9">
    <source>
        <dbReference type="ARBA" id="ARBA00022723"/>
    </source>
</evidence>
<evidence type="ECO:0000256" key="7">
    <source>
        <dbReference type="ARBA" id="ARBA00022679"/>
    </source>
</evidence>
<dbReference type="Gene3D" id="3.90.550.10">
    <property type="entry name" value="Spore Coat Polysaccharide Biosynthesis Protein SpsA, Chain A"/>
    <property type="match status" value="1"/>
</dbReference>
<dbReference type="OrthoDB" id="440755at2759"/>
<dbReference type="InterPro" id="IPR004139">
    <property type="entry name" value="Glyco_trans_13"/>
</dbReference>
<accession>A0A8S1CT86</accession>
<comment type="cofactor">
    <cofactor evidence="20">
        <name>Mn(2+)</name>
        <dbReference type="ChEBI" id="CHEBI:29035"/>
    </cofactor>
    <text evidence="20">The cofactor is mostly bound to the substrate.</text>
</comment>
<keyword evidence="9 20" id="KW-0479">Metal-binding</keyword>
<keyword evidence="7" id="KW-0808">Transferase</keyword>
<reference evidence="21 22" key="1">
    <citation type="submission" date="2020-04" db="EMBL/GenBank/DDBJ databases">
        <authorList>
            <person name="Alioto T."/>
            <person name="Alioto T."/>
            <person name="Gomez Garrido J."/>
        </authorList>
    </citation>
    <scope>NUCLEOTIDE SEQUENCE [LARGE SCALE GENOMIC DNA]</scope>
</reference>
<keyword evidence="14" id="KW-1015">Disulfide bond</keyword>
<evidence type="ECO:0000256" key="16">
    <source>
        <dbReference type="ARBA" id="ARBA00037706"/>
    </source>
</evidence>
<evidence type="ECO:0000256" key="19">
    <source>
        <dbReference type="ARBA" id="ARBA00049421"/>
    </source>
</evidence>
<organism evidence="21 22">
    <name type="scientific">Cloeon dipterum</name>
    <dbReference type="NCBI Taxonomy" id="197152"/>
    <lineage>
        <taxon>Eukaryota</taxon>
        <taxon>Metazoa</taxon>
        <taxon>Ecdysozoa</taxon>
        <taxon>Arthropoda</taxon>
        <taxon>Hexapoda</taxon>
        <taxon>Insecta</taxon>
        <taxon>Pterygota</taxon>
        <taxon>Palaeoptera</taxon>
        <taxon>Ephemeroptera</taxon>
        <taxon>Pisciforma</taxon>
        <taxon>Baetidae</taxon>
        <taxon>Cloeon</taxon>
    </lineage>
</organism>
<dbReference type="GO" id="GO:0006487">
    <property type="term" value="P:protein N-linked glycosylation"/>
    <property type="evidence" value="ECO:0007669"/>
    <property type="project" value="TreeGrafter"/>
</dbReference>
<keyword evidence="11 20" id="KW-1133">Transmembrane helix</keyword>
<comment type="catalytic activity">
    <reaction evidence="19 20">
        <text>N(4)-(alpha-D-Man-(1-&gt;3)-[alpha-D-Man-(1-&gt;3)-[alpha-D-Man-(1-&gt;6)]-alpha-D-Man-(1-&gt;6)]-beta-D-Man-(1-&gt;4)-beta-D-GlcNAc-(1-&gt;4)-beta-D-GlcNAc)-L-asparaginyl-[protein] (N-glucan mannose isomer 5A1,2) + UDP-N-acetyl-alpha-D-glucosamine = N(4)-{beta-D-GlcNAc-(1-&gt;2)-alpha-D-Man-(1-&gt;3)-[alpha-D-Man-(1-&gt;3)-[alpha-D-Man-(1-&gt;6)]-alpha-D-Man-(1-&gt;6)]-beta-D-Man-(1-&gt;4)-beta-D-GlcNAc-(1-&gt;4)-beta-D-GlcNAc}-L-asparaginyl-[protein] + UDP + H(+)</text>
        <dbReference type="Rhea" id="RHEA:11456"/>
        <dbReference type="Rhea" id="RHEA-COMP:14367"/>
        <dbReference type="Rhea" id="RHEA-COMP:14368"/>
        <dbReference type="ChEBI" id="CHEBI:15378"/>
        <dbReference type="ChEBI" id="CHEBI:57705"/>
        <dbReference type="ChEBI" id="CHEBI:58223"/>
        <dbReference type="ChEBI" id="CHEBI:59087"/>
        <dbReference type="ChEBI" id="CHEBI:60625"/>
        <dbReference type="EC" id="2.4.1.101"/>
    </reaction>
</comment>
<evidence type="ECO:0000256" key="2">
    <source>
        <dbReference type="ARBA" id="ARBA00004556"/>
    </source>
</evidence>
<dbReference type="InterPro" id="IPR052261">
    <property type="entry name" value="Glycosyltransferase_13"/>
</dbReference>
<feature type="transmembrane region" description="Helical" evidence="20">
    <location>
        <begin position="42"/>
        <end position="61"/>
    </location>
</feature>
<evidence type="ECO:0000256" key="6">
    <source>
        <dbReference type="ARBA" id="ARBA00022676"/>
    </source>
</evidence>
<name>A0A8S1CT86_9INSE</name>
<dbReference type="GO" id="GO:0003827">
    <property type="term" value="F:alpha-1,3-mannosylglycoprotein 2-beta-N-acetylglucosaminyltransferase activity"/>
    <property type="evidence" value="ECO:0007669"/>
    <property type="project" value="UniProtKB-UniRule"/>
</dbReference>
<evidence type="ECO:0000256" key="12">
    <source>
        <dbReference type="ARBA" id="ARBA00023034"/>
    </source>
</evidence>
<comment type="pathway">
    <text evidence="3 20">Protein modification; protein glycosylation.</text>
</comment>
<dbReference type="CDD" id="cd02514">
    <property type="entry name" value="GT13_GLCNAC-TI"/>
    <property type="match status" value="1"/>
</dbReference>
<comment type="similarity">
    <text evidence="4 20">Belongs to the glycosyltransferase 13 family.</text>
</comment>
<evidence type="ECO:0000313" key="21">
    <source>
        <dbReference type="EMBL" id="CAB3373806.1"/>
    </source>
</evidence>
<proteinExistence type="inferred from homology"/>
<keyword evidence="8 20" id="KW-0812">Transmembrane</keyword>
<keyword evidence="22" id="KW-1185">Reference proteome</keyword>
<dbReference type="Proteomes" id="UP000494165">
    <property type="component" value="Unassembled WGS sequence"/>
</dbReference>
<dbReference type="GO" id="GO:0030145">
    <property type="term" value="F:manganese ion binding"/>
    <property type="evidence" value="ECO:0007669"/>
    <property type="project" value="UniProtKB-UniRule"/>
</dbReference>
<comment type="subcellular location">
    <subcellularLocation>
        <location evidence="2">Cytoplasm</location>
        <location evidence="2">Perinuclear region</location>
    </subcellularLocation>
    <subcellularLocation>
        <location evidence="1 20">Golgi apparatus membrane</location>
        <topology evidence="1 20">Single-pass type II membrane protein</topology>
    </subcellularLocation>
</comment>